<evidence type="ECO:0000256" key="1">
    <source>
        <dbReference type="SAM" id="MobiDB-lite"/>
    </source>
</evidence>
<keyword evidence="4" id="KW-1185">Reference proteome</keyword>
<gene>
    <name evidence="3" type="ORF">MCOR33_005231</name>
</gene>
<dbReference type="EMBL" id="JABSND010000084">
    <property type="protein sequence ID" value="KAI6298702.1"/>
    <property type="molecule type" value="Genomic_DNA"/>
</dbReference>
<dbReference type="Pfam" id="PF01728">
    <property type="entry name" value="FtsJ"/>
    <property type="match status" value="1"/>
</dbReference>
<comment type="caution">
    <text evidence="3">The sequence shown here is derived from an EMBL/GenBank/DDBJ whole genome shotgun (WGS) entry which is preliminary data.</text>
</comment>
<dbReference type="Proteomes" id="UP001059893">
    <property type="component" value="Unassembled WGS sequence"/>
</dbReference>
<feature type="compositionally biased region" description="Basic and acidic residues" evidence="1">
    <location>
        <begin position="21"/>
        <end position="30"/>
    </location>
</feature>
<organism evidence="3 4">
    <name type="scientific">Pyricularia grisea</name>
    <name type="common">Crabgrass-specific blast fungus</name>
    <name type="synonym">Magnaporthe grisea</name>
    <dbReference type="NCBI Taxonomy" id="148305"/>
    <lineage>
        <taxon>Eukaryota</taxon>
        <taxon>Fungi</taxon>
        <taxon>Dikarya</taxon>
        <taxon>Ascomycota</taxon>
        <taxon>Pezizomycotina</taxon>
        <taxon>Sordariomycetes</taxon>
        <taxon>Sordariomycetidae</taxon>
        <taxon>Magnaporthales</taxon>
        <taxon>Pyriculariaceae</taxon>
        <taxon>Pyricularia</taxon>
    </lineage>
</organism>
<dbReference type="InterPro" id="IPR002877">
    <property type="entry name" value="RNA_MeTrfase_FtsJ_dom"/>
</dbReference>
<sequence>MMESAVEQPGQASHDTVTPGDNDRARDNDHATPASKLNEYLSENLQEARDLFELKKKGWASENGDEHFQKQRQRADNADEKNQVAFFKLMIGLGFQMSKAASAFSIQSGRNHGSSKTPKVLDLCIAPGGFAYVALKLNPKARVYGITLPEDKGGHKMRVLDQGKKLASRVEIEFRDITMLAAEMGCSPDDIPADHPDAAELSFDRPFADLKFDLVLCDGQVLRTHERSAYREYKEAARLTSSQLVMALQRIRPGGTIIALMHQVDVLRSFCTLSHFASFSDLKLFKSAKTHGTRSSFYMIATKVRPGSEGARLAIEEWKGVWKSATLNAVDGHSKRMSSEVSFEQLDEMLKDFGPQYLELARPIMATQAEALRNAPWMKQLNP</sequence>
<reference evidence="3" key="1">
    <citation type="submission" date="2021-01" db="EMBL/GenBank/DDBJ databases">
        <title>Deciphering the adaptive evolutionary patterns associated with biogeogrpahic diversity in the finger millet blast pathogen Magnaporthe oryzae in Eastern Africa.</title>
        <authorList>
            <person name="Onyema G."/>
            <person name="Shittu T.A."/>
            <person name="Dodsworth S."/>
            <person name="Devilliers S."/>
            <person name="Muthumeenakshi S."/>
            <person name="Sreenivasaprasad S."/>
        </authorList>
    </citation>
    <scope>NUCLEOTIDE SEQUENCE</scope>
    <source>
        <strain evidence="3">D15/s37</strain>
    </source>
</reference>
<dbReference type="Gene3D" id="3.40.50.150">
    <property type="entry name" value="Vaccinia Virus protein VP39"/>
    <property type="match status" value="1"/>
</dbReference>
<evidence type="ECO:0000259" key="2">
    <source>
        <dbReference type="Pfam" id="PF01728"/>
    </source>
</evidence>
<proteinExistence type="predicted"/>
<name>A0ABQ8NL27_PYRGI</name>
<protein>
    <recommendedName>
        <fullName evidence="2">Ribosomal RNA methyltransferase FtsJ domain-containing protein</fullName>
    </recommendedName>
</protein>
<dbReference type="InterPro" id="IPR029063">
    <property type="entry name" value="SAM-dependent_MTases_sf"/>
</dbReference>
<accession>A0ABQ8NL27</accession>
<evidence type="ECO:0000313" key="3">
    <source>
        <dbReference type="EMBL" id="KAI6298702.1"/>
    </source>
</evidence>
<feature type="region of interest" description="Disordered" evidence="1">
    <location>
        <begin position="1"/>
        <end position="38"/>
    </location>
</feature>
<feature type="domain" description="Ribosomal RNA methyltransferase FtsJ" evidence="2">
    <location>
        <begin position="103"/>
        <end position="302"/>
    </location>
</feature>
<dbReference type="SUPFAM" id="SSF53335">
    <property type="entry name" value="S-adenosyl-L-methionine-dependent methyltransferases"/>
    <property type="match status" value="1"/>
</dbReference>
<evidence type="ECO:0000313" key="4">
    <source>
        <dbReference type="Proteomes" id="UP001059893"/>
    </source>
</evidence>